<organism evidence="1 2">
    <name type="scientific">Sinanodonta woodiana</name>
    <name type="common">Chinese pond mussel</name>
    <name type="synonym">Anodonta woodiana</name>
    <dbReference type="NCBI Taxonomy" id="1069815"/>
    <lineage>
        <taxon>Eukaryota</taxon>
        <taxon>Metazoa</taxon>
        <taxon>Spiralia</taxon>
        <taxon>Lophotrochozoa</taxon>
        <taxon>Mollusca</taxon>
        <taxon>Bivalvia</taxon>
        <taxon>Autobranchia</taxon>
        <taxon>Heteroconchia</taxon>
        <taxon>Palaeoheterodonta</taxon>
        <taxon>Unionida</taxon>
        <taxon>Unionoidea</taxon>
        <taxon>Unionidae</taxon>
        <taxon>Unioninae</taxon>
        <taxon>Sinanodonta</taxon>
    </lineage>
</organism>
<dbReference type="EMBL" id="JBJQND010000009">
    <property type="protein sequence ID" value="KAL3866801.1"/>
    <property type="molecule type" value="Genomic_DNA"/>
</dbReference>
<name>A0ABD3W052_SINWO</name>
<evidence type="ECO:0000313" key="1">
    <source>
        <dbReference type="EMBL" id="KAL3866801.1"/>
    </source>
</evidence>
<gene>
    <name evidence="1" type="ORF">ACJMK2_044069</name>
</gene>
<dbReference type="Proteomes" id="UP001634394">
    <property type="component" value="Unassembled WGS sequence"/>
</dbReference>
<comment type="caution">
    <text evidence="1">The sequence shown here is derived from an EMBL/GenBank/DDBJ whole genome shotgun (WGS) entry which is preliminary data.</text>
</comment>
<proteinExistence type="predicted"/>
<evidence type="ECO:0000313" key="2">
    <source>
        <dbReference type="Proteomes" id="UP001634394"/>
    </source>
</evidence>
<sequence length="101" mass="11298">MEWRCTVRRKANSCSVLVKQRGEIFTCSHHSHTHPSMPGSLVADKMKSKGCLYHLIYIIKLKTLAFGDMFGSAPAMVDDILHKYGAPLATRTLATSIHHDM</sequence>
<keyword evidence="2" id="KW-1185">Reference proteome</keyword>
<accession>A0ABD3W052</accession>
<protein>
    <submittedName>
        <fullName evidence="1">Uncharacterized protein</fullName>
    </submittedName>
</protein>
<dbReference type="AlphaFoldDB" id="A0ABD3W052"/>
<reference evidence="1 2" key="1">
    <citation type="submission" date="2024-11" db="EMBL/GenBank/DDBJ databases">
        <title>Chromosome-level genome assembly of the freshwater bivalve Anodonta woodiana.</title>
        <authorList>
            <person name="Chen X."/>
        </authorList>
    </citation>
    <scope>NUCLEOTIDE SEQUENCE [LARGE SCALE GENOMIC DNA]</scope>
    <source>
        <strain evidence="1">MN2024</strain>
        <tissue evidence="1">Gills</tissue>
    </source>
</reference>